<dbReference type="InterPro" id="IPR002123">
    <property type="entry name" value="Plipid/glycerol_acylTrfase"/>
</dbReference>
<proteinExistence type="predicted"/>
<dbReference type="SUPFAM" id="SSF69593">
    <property type="entry name" value="Glycerol-3-phosphate (1)-acyltransferase"/>
    <property type="match status" value="1"/>
</dbReference>
<keyword evidence="1" id="KW-0472">Membrane</keyword>
<dbReference type="PANTHER" id="PTHR10983">
    <property type="entry name" value="1-ACYLGLYCEROL-3-PHOSPHATE ACYLTRANSFERASE-RELATED"/>
    <property type="match status" value="1"/>
</dbReference>
<organism evidence="3">
    <name type="scientific">Trypanosoma congolense (strain IL3000)</name>
    <dbReference type="NCBI Taxonomy" id="1068625"/>
    <lineage>
        <taxon>Eukaryota</taxon>
        <taxon>Discoba</taxon>
        <taxon>Euglenozoa</taxon>
        <taxon>Kinetoplastea</taxon>
        <taxon>Metakinetoplastina</taxon>
        <taxon>Trypanosomatida</taxon>
        <taxon>Trypanosomatidae</taxon>
        <taxon>Trypanosoma</taxon>
        <taxon>Nannomonas</taxon>
    </lineage>
</organism>
<dbReference type="GO" id="GO:0016746">
    <property type="term" value="F:acyltransferase activity"/>
    <property type="evidence" value="ECO:0007669"/>
    <property type="project" value="InterPro"/>
</dbReference>
<name>G0UMU1_TRYCI</name>
<evidence type="ECO:0000259" key="2">
    <source>
        <dbReference type="SMART" id="SM00563"/>
    </source>
</evidence>
<gene>
    <name evidence="3" type="ORF">TCIL3000_5_2060</name>
</gene>
<accession>G0UMU1</accession>
<keyword evidence="1" id="KW-1133">Transmembrane helix</keyword>
<evidence type="ECO:0000256" key="1">
    <source>
        <dbReference type="SAM" id="Phobius"/>
    </source>
</evidence>
<dbReference type="GO" id="GO:0012505">
    <property type="term" value="C:endomembrane system"/>
    <property type="evidence" value="ECO:0007669"/>
    <property type="project" value="TreeGrafter"/>
</dbReference>
<reference evidence="3" key="1">
    <citation type="journal article" date="2012" name="Proc. Natl. Acad. Sci. U.S.A.">
        <title>Antigenic diversity is generated by distinct evolutionary mechanisms in African trypanosome species.</title>
        <authorList>
            <person name="Jackson A.P."/>
            <person name="Berry A."/>
            <person name="Aslett M."/>
            <person name="Allison H.C."/>
            <person name="Burton P."/>
            <person name="Vavrova-Anderson J."/>
            <person name="Brown R."/>
            <person name="Browne H."/>
            <person name="Corton N."/>
            <person name="Hauser H."/>
            <person name="Gamble J."/>
            <person name="Gilderthorp R."/>
            <person name="Marcello L."/>
            <person name="McQuillan J."/>
            <person name="Otto T.D."/>
            <person name="Quail M.A."/>
            <person name="Sanders M.J."/>
            <person name="van Tonder A."/>
            <person name="Ginger M.L."/>
            <person name="Field M.C."/>
            <person name="Barry J.D."/>
            <person name="Hertz-Fowler C."/>
            <person name="Berriman M."/>
        </authorList>
    </citation>
    <scope>NUCLEOTIDE SEQUENCE</scope>
    <source>
        <strain evidence="3">IL3000</strain>
    </source>
</reference>
<dbReference type="CDD" id="cd07990">
    <property type="entry name" value="LPLAT_LCLAT1-like"/>
    <property type="match status" value="1"/>
</dbReference>
<keyword evidence="3" id="KW-0808">Transferase</keyword>
<evidence type="ECO:0000313" key="3">
    <source>
        <dbReference type="EMBL" id="CCC90499.1"/>
    </source>
</evidence>
<dbReference type="PANTHER" id="PTHR10983:SF16">
    <property type="entry name" value="LYSOCARDIOLIPIN ACYLTRANSFERASE 1"/>
    <property type="match status" value="1"/>
</dbReference>
<dbReference type="AlphaFoldDB" id="G0UMU1"/>
<feature type="transmembrane region" description="Helical" evidence="1">
    <location>
        <begin position="420"/>
        <end position="438"/>
    </location>
</feature>
<feature type="domain" description="Phospholipid/glycerol acyltransferase" evidence="2">
    <location>
        <begin position="158"/>
        <end position="279"/>
    </location>
</feature>
<keyword evidence="1" id="KW-0812">Transmembrane</keyword>
<feature type="transmembrane region" description="Helical" evidence="1">
    <location>
        <begin position="60"/>
        <end position="87"/>
    </location>
</feature>
<feature type="transmembrane region" description="Helical" evidence="1">
    <location>
        <begin position="444"/>
        <end position="464"/>
    </location>
</feature>
<dbReference type="Pfam" id="PF01553">
    <property type="entry name" value="Acyltransferase"/>
    <property type="match status" value="1"/>
</dbReference>
<dbReference type="EMBL" id="HE575318">
    <property type="protein sequence ID" value="CCC90499.1"/>
    <property type="molecule type" value="Genomic_DNA"/>
</dbReference>
<dbReference type="SMART" id="SM00563">
    <property type="entry name" value="PlsC"/>
    <property type="match status" value="1"/>
</dbReference>
<protein>
    <submittedName>
        <fullName evidence="3">Putative acetyltransferase</fullName>
    </submittedName>
</protein>
<feature type="transmembrane region" description="Helical" evidence="1">
    <location>
        <begin position="6"/>
        <end position="30"/>
    </location>
</feature>
<sequence length="497" mass="57177">MNVCIYIYIYICLFTVTFWPYFSLLFFLFFHTHTHTHCDIEYTPRIRRAMTVPVSLRGSIFMSTILIVSFASYFMLTCWPILCIAAVRMCMGSSPKKLISLANKLYDLTQELWIHMIVFLLEGVLNLHIAYKLVSKNKIPGERKLSDVFATPPPGKVKLVILNHRCHLDWLMMHPFLARAGITRSLRIVLKAELSKVPVFGWAMQLFRYLFLNRNWTLDRENVCRMMNHYKESDGTVLLLFPEGTDLTDNSRKKCNSYALRNNLPQFQYVLNPRSTGIVEMKNITGVNNIEEIIDITLGYTDFTPGERPTELSLFNGRQPRKIHIVCTRHRFGGGGDDSTAEKDDGEFFTVPSDDEGMKDWLNDRFSKKELLLSNFYSNNPVGFDDHHIRKVLGDDCGIDAYDEDEEVARDPKSTKLSRLIRGLGMWYSVAVLSYWLLSVALPFAIGGYWVVVWCTVCGTWSFWASRGYFGLAHYLVQPFASSDEREGNTARVVKSD</sequence>
<dbReference type="VEuPathDB" id="TriTrypDB:TcIL3000_5_2060"/>